<name>A0AA35IRI7_SACMI</name>
<evidence type="ECO:0000256" key="6">
    <source>
        <dbReference type="ARBA" id="ARBA00022490"/>
    </source>
</evidence>
<keyword evidence="9" id="KW-0808">Transferase</keyword>
<dbReference type="GO" id="GO:0005975">
    <property type="term" value="P:carbohydrate metabolic process"/>
    <property type="evidence" value="ECO:0007669"/>
    <property type="project" value="InterPro"/>
</dbReference>
<evidence type="ECO:0000256" key="20">
    <source>
        <dbReference type="ARBA" id="ARBA00056764"/>
    </source>
</evidence>
<dbReference type="SUPFAM" id="SSF53756">
    <property type="entry name" value="UDP-Glycosyltransferase/glycogen phosphorylase"/>
    <property type="match status" value="1"/>
</dbReference>
<evidence type="ECO:0000256" key="17">
    <source>
        <dbReference type="ARBA" id="ARBA00029843"/>
    </source>
</evidence>
<dbReference type="Pfam" id="PF03033">
    <property type="entry name" value="Glyco_transf_28"/>
    <property type="match status" value="1"/>
</dbReference>
<dbReference type="InterPro" id="IPR004276">
    <property type="entry name" value="GlycoTrans_28_N"/>
</dbReference>
<dbReference type="Pfam" id="PF02893">
    <property type="entry name" value="GRAM"/>
    <property type="match status" value="1"/>
</dbReference>
<dbReference type="EC" id="2.4.1.173" evidence="4"/>
<dbReference type="Gene3D" id="3.40.50.2000">
    <property type="entry name" value="Glycogen Phosphorylase B"/>
    <property type="match status" value="2"/>
</dbReference>
<comment type="subcellular location">
    <subcellularLocation>
        <location evidence="2">Cytoplasm</location>
    </subcellularLocation>
    <subcellularLocation>
        <location evidence="1">Membrane</location>
        <topology evidence="1">Peripheral membrane protein</topology>
    </subcellularLocation>
</comment>
<evidence type="ECO:0000256" key="16">
    <source>
        <dbReference type="ARBA" id="ARBA00023221"/>
    </source>
</evidence>
<evidence type="ECO:0000256" key="1">
    <source>
        <dbReference type="ARBA" id="ARBA00004170"/>
    </source>
</evidence>
<keyword evidence="16" id="KW-0753">Steroid metabolism</keyword>
<dbReference type="PROSITE" id="PS50003">
    <property type="entry name" value="PH_DOMAIN"/>
    <property type="match status" value="1"/>
</dbReference>
<dbReference type="GO" id="GO:0016126">
    <property type="term" value="P:sterol biosynthetic process"/>
    <property type="evidence" value="ECO:0007669"/>
    <property type="project" value="UniProtKB-KW"/>
</dbReference>
<evidence type="ECO:0000313" key="23">
    <source>
        <dbReference type="EMBL" id="CAI4035106.1"/>
    </source>
</evidence>
<feature type="compositionally biased region" description="Polar residues" evidence="21">
    <location>
        <begin position="1"/>
        <end position="11"/>
    </location>
</feature>
<comment type="catalytic activity">
    <reaction evidence="18">
        <text>ergosterol + UDP-alpha-D-glucose = ergosteryl 3-beta-D-glucoside + UDP + H(+)</text>
        <dbReference type="Rhea" id="RHEA:61836"/>
        <dbReference type="ChEBI" id="CHEBI:15378"/>
        <dbReference type="ChEBI" id="CHEBI:16933"/>
        <dbReference type="ChEBI" id="CHEBI:52973"/>
        <dbReference type="ChEBI" id="CHEBI:58223"/>
        <dbReference type="ChEBI" id="CHEBI:58885"/>
    </reaction>
    <physiologicalReaction direction="left-to-right" evidence="18">
        <dbReference type="Rhea" id="RHEA:61837"/>
    </physiologicalReaction>
</comment>
<dbReference type="PANTHER" id="PTHR48050">
    <property type="entry name" value="STEROL 3-BETA-GLUCOSYLTRANSFERASE"/>
    <property type="match status" value="1"/>
</dbReference>
<feature type="domain" description="PH" evidence="22">
    <location>
        <begin position="238"/>
        <end position="336"/>
    </location>
</feature>
<protein>
    <recommendedName>
        <fullName evidence="5">Sterol 3-beta-glucosyltransferase</fullName>
        <ecNumber evidence="4">2.4.1.173</ecNumber>
    </recommendedName>
    <alternativeName>
        <fullName evidence="17">Autophagy-related protein 26</fullName>
    </alternativeName>
</protein>
<evidence type="ECO:0000256" key="11">
    <source>
        <dbReference type="ARBA" id="ARBA00022955"/>
    </source>
</evidence>
<feature type="region of interest" description="Disordered" evidence="21">
    <location>
        <begin position="429"/>
        <end position="470"/>
    </location>
</feature>
<dbReference type="FunFam" id="3.40.50.2000:FF:000009">
    <property type="entry name" value="Sterol 3-beta-glucosyltransferase UGT80A2"/>
    <property type="match status" value="1"/>
</dbReference>
<dbReference type="InterPro" id="IPR010610">
    <property type="entry name" value="EryCIII-like_C"/>
</dbReference>
<dbReference type="InterPro" id="IPR011993">
    <property type="entry name" value="PH-like_dom_sf"/>
</dbReference>
<dbReference type="FunFam" id="2.30.29.30:FF:000391">
    <property type="entry name" value="Sterol 3-beta-glucosyltransferase"/>
    <property type="match status" value="1"/>
</dbReference>
<keyword evidence="7" id="KW-0444">Lipid biosynthesis</keyword>
<evidence type="ECO:0000256" key="15">
    <source>
        <dbReference type="ARBA" id="ARBA00023166"/>
    </source>
</evidence>
<feature type="region of interest" description="Disordered" evidence="21">
    <location>
        <begin position="1"/>
        <end position="40"/>
    </location>
</feature>
<dbReference type="SUPFAM" id="SSF50729">
    <property type="entry name" value="PH domain-like"/>
    <property type="match status" value="1"/>
</dbReference>
<evidence type="ECO:0000256" key="21">
    <source>
        <dbReference type="SAM" id="MobiDB-lite"/>
    </source>
</evidence>
<dbReference type="Pfam" id="PF00169">
    <property type="entry name" value="PH"/>
    <property type="match status" value="1"/>
</dbReference>
<dbReference type="Pfam" id="PF06722">
    <property type="entry name" value="EryCIII-like_C"/>
    <property type="match status" value="1"/>
</dbReference>
<gene>
    <name evidence="23" type="primary">SMKI12G2460</name>
    <name evidence="23" type="ORF">SMKI_12G2460</name>
</gene>
<keyword evidence="14" id="KW-0472">Membrane</keyword>
<dbReference type="GeneID" id="80919960"/>
<reference evidence="23" key="1">
    <citation type="submission" date="2022-10" db="EMBL/GenBank/DDBJ databases">
        <authorList>
            <person name="Byrne P K."/>
        </authorList>
    </citation>
    <scope>NUCLEOTIDE SEQUENCE</scope>
    <source>
        <strain evidence="23">IFO1815</strain>
    </source>
</reference>
<dbReference type="GO" id="GO:0016020">
    <property type="term" value="C:membrane"/>
    <property type="evidence" value="ECO:0007669"/>
    <property type="project" value="UniProtKB-SubCell"/>
</dbReference>
<evidence type="ECO:0000256" key="5">
    <source>
        <dbReference type="ARBA" id="ARBA00017894"/>
    </source>
</evidence>
<evidence type="ECO:0000259" key="22">
    <source>
        <dbReference type="PROSITE" id="PS50003"/>
    </source>
</evidence>
<proteinExistence type="inferred from homology"/>
<evidence type="ECO:0000256" key="2">
    <source>
        <dbReference type="ARBA" id="ARBA00004496"/>
    </source>
</evidence>
<feature type="compositionally biased region" description="Basic and acidic residues" evidence="21">
    <location>
        <begin position="429"/>
        <end position="448"/>
    </location>
</feature>
<dbReference type="PANTHER" id="PTHR48050:SF25">
    <property type="entry name" value="STEROL 3-BETA-GLUCOSYLTRANSFERASE"/>
    <property type="match status" value="1"/>
</dbReference>
<keyword evidence="11" id="KW-0752">Steroid biosynthesis</keyword>
<keyword evidence="24" id="KW-1185">Reference proteome</keyword>
<feature type="compositionally biased region" description="Polar residues" evidence="21">
    <location>
        <begin position="452"/>
        <end position="465"/>
    </location>
</feature>
<evidence type="ECO:0000256" key="13">
    <source>
        <dbReference type="ARBA" id="ARBA00023098"/>
    </source>
</evidence>
<evidence type="ECO:0000256" key="18">
    <source>
        <dbReference type="ARBA" id="ARBA00047886"/>
    </source>
</evidence>
<organism evidence="23 24">
    <name type="scientific">Saccharomyces mikatae IFO 1815</name>
    <dbReference type="NCBI Taxonomy" id="226126"/>
    <lineage>
        <taxon>Eukaryota</taxon>
        <taxon>Fungi</taxon>
        <taxon>Dikarya</taxon>
        <taxon>Ascomycota</taxon>
        <taxon>Saccharomycotina</taxon>
        <taxon>Saccharomycetes</taxon>
        <taxon>Saccharomycetales</taxon>
        <taxon>Saccharomycetaceae</taxon>
        <taxon>Saccharomyces</taxon>
    </lineage>
</organism>
<dbReference type="InterPro" id="IPR002213">
    <property type="entry name" value="UDP_glucos_trans"/>
</dbReference>
<keyword evidence="15" id="KW-1207">Sterol metabolism</keyword>
<feature type="region of interest" description="Disordered" evidence="21">
    <location>
        <begin position="126"/>
        <end position="161"/>
    </location>
</feature>
<dbReference type="Gene3D" id="2.30.29.30">
    <property type="entry name" value="Pleckstrin-homology domain (PH domain)/Phosphotyrosine-binding domain (PTB)"/>
    <property type="match status" value="2"/>
</dbReference>
<dbReference type="SMART" id="SM00233">
    <property type="entry name" value="PH"/>
    <property type="match status" value="1"/>
</dbReference>
<dbReference type="FunFam" id="2.30.29.30:FF:000303">
    <property type="entry name" value="Sterol 3-beta-glucosyltransferase"/>
    <property type="match status" value="1"/>
</dbReference>
<dbReference type="InterPro" id="IPR050426">
    <property type="entry name" value="Glycosyltransferase_28"/>
</dbReference>
<dbReference type="CDD" id="cd03784">
    <property type="entry name" value="GT1_Gtf-like"/>
    <property type="match status" value="1"/>
</dbReference>
<evidence type="ECO:0000256" key="19">
    <source>
        <dbReference type="ARBA" id="ARBA00049453"/>
    </source>
</evidence>
<keyword evidence="13" id="KW-0443">Lipid metabolism</keyword>
<evidence type="ECO:0000256" key="10">
    <source>
        <dbReference type="ARBA" id="ARBA00022737"/>
    </source>
</evidence>
<sequence length="1202" mass="136805">MPITKIISTSDGEAGSKPSISLVPDTPSKPEVSPRHHRLSKSLSKFKHWRGRSNSSLPMGPVEQESLQGRLGEVYSDNEDNGYNKGNVDDLAKSKYMMKSIAGLLTTASVYAGMNSAQEMNALVQVDSEESDSNDSHQANFGKNEVRSKKESSRTKECPEISRLDKRSPTLFDFSVTREKLSKDNVSKLRQRFCLDEQEPFLNDFPAWLLKDVLVQGHIFITMKHFLFFAYLPKNPRSVKMSGNLNIRTKLIRSTRYWCVLKNHLFSMYTSSTELYFPVLTIDLRDVQKIETQKHTLHGNNTKTFKLSTNENSFKFNADSEFSAKSWVNALKKEQFAAQNSENNSISLKIPLPNIIEIDDQPIVNKALTLRLRALESSQTYAIDDFMFVFMDGSGSHVKGSLCQQLNKLQKSGVNTLYNDIPVKKAKSDHENEALATSEHKKMEKYGGRDSNYLNVPNSDVPSSDNGKRSRFRFRERSNSWFRRAKPLENSQVEDVEEIYKDTADDIDSSVHTTILAHEQEDNQEQTVGWKPNHLKNFAEMWAAKPIHYRNKFINFEKDDIYLIKETEKVPANERFRNHFKFNKEKSLISTYYTYLNRNVPVYGKIYVSNDTVCFRSLLPGSNTQMVLPLIDVETCYKEKGFRFGYFVLVIVIHGHEELFFEFSTEVARDDIERILLKLLDNIYTSSGEGSNMSTASLSDVQHNTDSAKLKLFEDKINAEGFEVPLMIDENPHYKTNITPNKSYKFGLLTIGSRGDVQPYIALGKGLIKEGHQVVIITHSEFRDFVESHGIQFEEIAGNPVELMSLMVENESMNVRMLREASSKFRGWIDALLQTSWEVCNRRKFDILIESPSAMVGIHITEALQIPYFRAFTMPWTRTRAYPHAFIVPDQKRGGNYNYLTHVLFENVFWKGISGQVNKWRVETLGLGKTNLFLLQQNNVPFLYNVSPTIFPPSIDFSEWVRVTGYWFLDDKSTFKPPPNLQSFISEARAKDKKLVYIGFGSIVVSNAKEMTEALVEAVVEADVYCILNKGWSERLDDKAAKNIEVDLPRNILNIENIPHDWLFPQVDAAVHHGGSGTTGASLRAGLPTVIKPFFGDQFFYAGRVEDIGVGIALKKLNAETLADALKVVTKNKVMKDRAELIKKKISREDGIKTAISAIYNELEYARSVTLSKVKNPRKTGEMIDPTKLSSAETTDEAWTVI</sequence>
<dbReference type="RefSeq" id="XP_056078226.1">
    <property type="nucleotide sequence ID" value="XM_056224293.1"/>
</dbReference>
<dbReference type="GO" id="GO:0016906">
    <property type="term" value="F:sterol 3-beta-glucosyltransferase activity"/>
    <property type="evidence" value="ECO:0007669"/>
    <property type="project" value="UniProtKB-EC"/>
</dbReference>
<evidence type="ECO:0000313" key="24">
    <source>
        <dbReference type="Proteomes" id="UP001161438"/>
    </source>
</evidence>
<dbReference type="Proteomes" id="UP001161438">
    <property type="component" value="Chromosome 12"/>
</dbReference>
<dbReference type="EMBL" id="OX365768">
    <property type="protein sequence ID" value="CAI4035106.1"/>
    <property type="molecule type" value="Genomic_DNA"/>
</dbReference>
<evidence type="ECO:0000256" key="4">
    <source>
        <dbReference type="ARBA" id="ARBA00012650"/>
    </source>
</evidence>
<dbReference type="AlphaFoldDB" id="A0AA35IRI7"/>
<dbReference type="InterPro" id="IPR048065">
    <property type="entry name" value="ATG26_PH_GRAM2"/>
</dbReference>
<comment type="similarity">
    <text evidence="3">Belongs to the glycosyltransferase 28 family.</text>
</comment>
<dbReference type="GO" id="GO:0005737">
    <property type="term" value="C:cytoplasm"/>
    <property type="evidence" value="ECO:0007669"/>
    <property type="project" value="UniProtKB-SubCell"/>
</dbReference>
<dbReference type="SMART" id="SM00568">
    <property type="entry name" value="GRAM"/>
    <property type="match status" value="2"/>
</dbReference>
<dbReference type="CDD" id="cd13215">
    <property type="entry name" value="PH-GRAM1_AGT26"/>
    <property type="match status" value="1"/>
</dbReference>
<comment type="catalytic activity">
    <reaction evidence="19">
        <text>a sterol + UDP-alpha-D-glucose = a sterol 3-beta-D-glucoside + UDP + H(+)</text>
        <dbReference type="Rhea" id="RHEA:22724"/>
        <dbReference type="ChEBI" id="CHEBI:15378"/>
        <dbReference type="ChEBI" id="CHEBI:15889"/>
        <dbReference type="ChEBI" id="CHEBI:37424"/>
        <dbReference type="ChEBI" id="CHEBI:58223"/>
        <dbReference type="ChEBI" id="CHEBI:58885"/>
        <dbReference type="EC" id="2.4.1.173"/>
    </reaction>
    <physiologicalReaction direction="left-to-right" evidence="19">
        <dbReference type="Rhea" id="RHEA:22725"/>
    </physiologicalReaction>
</comment>
<comment type="function">
    <text evidence="20">Sterol glycosyltransferase responsible for the glycosylation of ergosterol to form ergosterol-glucoside. Also shows activity in vitro on other sterols such as cholesterol, beta-sitosterol, stigmasterol and tomatidine. In contrasts to what is observed in Pichia pastoris and Aspergillus oryzae, is not involved in cytoplasm to vacuole transport (Cvt), pexophagy or nonselective autophagy in Saccharomyces cerevisiae.</text>
</comment>
<evidence type="ECO:0000256" key="7">
    <source>
        <dbReference type="ARBA" id="ARBA00022516"/>
    </source>
</evidence>
<evidence type="ECO:0000256" key="3">
    <source>
        <dbReference type="ARBA" id="ARBA00006962"/>
    </source>
</evidence>
<evidence type="ECO:0000256" key="12">
    <source>
        <dbReference type="ARBA" id="ARBA00023011"/>
    </source>
</evidence>
<evidence type="ECO:0000256" key="9">
    <source>
        <dbReference type="ARBA" id="ARBA00022679"/>
    </source>
</evidence>
<dbReference type="CDD" id="cd13216">
    <property type="entry name" value="PH-GRAM2_AGT26"/>
    <property type="match status" value="1"/>
</dbReference>
<dbReference type="InterPro" id="IPR048066">
    <property type="entry name" value="ATG26_PH_GRAM1"/>
</dbReference>
<dbReference type="FunFam" id="3.40.50.2000:FF:000029">
    <property type="entry name" value="Sterol 3-beta-glucosyltransferase"/>
    <property type="match status" value="1"/>
</dbReference>
<keyword evidence="10" id="KW-0677">Repeat</keyword>
<keyword evidence="6" id="KW-0963">Cytoplasm</keyword>
<evidence type="ECO:0000256" key="14">
    <source>
        <dbReference type="ARBA" id="ARBA00023136"/>
    </source>
</evidence>
<keyword evidence="12" id="KW-0756">Sterol biosynthesis</keyword>
<feature type="compositionally biased region" description="Basic and acidic residues" evidence="21">
    <location>
        <begin position="144"/>
        <end position="161"/>
    </location>
</feature>
<dbReference type="InterPro" id="IPR001849">
    <property type="entry name" value="PH_domain"/>
</dbReference>
<dbReference type="InterPro" id="IPR004182">
    <property type="entry name" value="GRAM"/>
</dbReference>
<evidence type="ECO:0000256" key="8">
    <source>
        <dbReference type="ARBA" id="ARBA00022676"/>
    </source>
</evidence>
<accession>A0AA35IRI7</accession>
<keyword evidence="8" id="KW-0328">Glycosyltransferase</keyword>